<dbReference type="AlphaFoldDB" id="A0A9W8JRQ2"/>
<organism evidence="2 3">
    <name type="scientific">Agrocybe chaxingu</name>
    <dbReference type="NCBI Taxonomy" id="84603"/>
    <lineage>
        <taxon>Eukaryota</taxon>
        <taxon>Fungi</taxon>
        <taxon>Dikarya</taxon>
        <taxon>Basidiomycota</taxon>
        <taxon>Agaricomycotina</taxon>
        <taxon>Agaricomycetes</taxon>
        <taxon>Agaricomycetidae</taxon>
        <taxon>Agaricales</taxon>
        <taxon>Agaricineae</taxon>
        <taxon>Strophariaceae</taxon>
        <taxon>Agrocybe</taxon>
    </lineage>
</organism>
<reference evidence="2" key="1">
    <citation type="submission" date="2022-07" db="EMBL/GenBank/DDBJ databases">
        <title>Genome Sequence of Agrocybe chaxingu.</title>
        <authorList>
            <person name="Buettner E."/>
        </authorList>
    </citation>
    <scope>NUCLEOTIDE SEQUENCE</scope>
    <source>
        <strain evidence="2">MP-N11</strain>
    </source>
</reference>
<dbReference type="CDD" id="cd09917">
    <property type="entry name" value="F-box_SF"/>
    <property type="match status" value="1"/>
</dbReference>
<dbReference type="OrthoDB" id="265717at2759"/>
<accession>A0A9W8JRQ2</accession>
<keyword evidence="3" id="KW-1185">Reference proteome</keyword>
<feature type="region of interest" description="Disordered" evidence="1">
    <location>
        <begin position="374"/>
        <end position="396"/>
    </location>
</feature>
<gene>
    <name evidence="2" type="ORF">NLJ89_g10152</name>
</gene>
<comment type="caution">
    <text evidence="2">The sequence shown here is derived from an EMBL/GenBank/DDBJ whole genome shotgun (WGS) entry which is preliminary data.</text>
</comment>
<dbReference type="EMBL" id="JANKHO010001769">
    <property type="protein sequence ID" value="KAJ3498967.1"/>
    <property type="molecule type" value="Genomic_DNA"/>
</dbReference>
<evidence type="ECO:0000313" key="3">
    <source>
        <dbReference type="Proteomes" id="UP001148786"/>
    </source>
</evidence>
<name>A0A9W8JRQ2_9AGAR</name>
<evidence type="ECO:0008006" key="4">
    <source>
        <dbReference type="Google" id="ProtNLM"/>
    </source>
</evidence>
<evidence type="ECO:0000256" key="1">
    <source>
        <dbReference type="SAM" id="MobiDB-lite"/>
    </source>
</evidence>
<proteinExistence type="predicted"/>
<dbReference type="Gene3D" id="1.20.1280.50">
    <property type="match status" value="1"/>
</dbReference>
<evidence type="ECO:0000313" key="2">
    <source>
        <dbReference type="EMBL" id="KAJ3498967.1"/>
    </source>
</evidence>
<dbReference type="Proteomes" id="UP001148786">
    <property type="component" value="Unassembled WGS sequence"/>
</dbReference>
<protein>
    <recommendedName>
        <fullName evidence="4">F-box domain-containing protein</fullName>
    </recommendedName>
</protein>
<sequence length="396" mass="43759">MADTTEAQPQPQDFRFSLRDLAHFPTLSLLPRDNDPSGSVDLRYYEDPGDEPDGISDPVKHWCLLVQIVYHTATDEELIYNVRDREGKNFFVIFYREGESLQSPGKKEAGQVKGGGGMSSGERPWQKYCKPGNCMAVMYACSHAFEDGALGVQVTESENVKSFPCSLDTFLLLGDELEEPPTKPKQCSACDKPGPHNCTLLFPSSPDVGGVMTHTEEVTEILSSATLESPTSTEFLQMGQYIASRIPNGLVEGPISTLPEEIILLILDMLVQEDIAAHEDSPRGSGDTISIVRTASQVCHFWRFITLQNTVWWSHIHVFPPWRPHAVAAALARSKDCPIELRISMHLVEDATSDTDDPSPTKLDGYEELFSILHPHHSPMSDPSTSKGASGRNKTC</sequence>
<feature type="compositionally biased region" description="Polar residues" evidence="1">
    <location>
        <begin position="381"/>
        <end position="396"/>
    </location>
</feature>